<dbReference type="RefSeq" id="WP_168057941.1">
    <property type="nucleotide sequence ID" value="NZ_VTOW01000001.1"/>
</dbReference>
<keyword evidence="11" id="KW-0489">Methyltransferase</keyword>
<evidence type="ECO:0000256" key="7">
    <source>
        <dbReference type="HAMAP-Rule" id="MF_00259"/>
    </source>
</evidence>
<evidence type="ECO:0000313" key="11">
    <source>
        <dbReference type="EMBL" id="NKE69648.1"/>
    </source>
</evidence>
<dbReference type="GO" id="GO:0032259">
    <property type="term" value="P:methylation"/>
    <property type="evidence" value="ECO:0007669"/>
    <property type="project" value="UniProtKB-KW"/>
</dbReference>
<evidence type="ECO:0000256" key="8">
    <source>
        <dbReference type="PIRSR" id="PIRSR006487-1"/>
    </source>
</evidence>
<gene>
    <name evidence="7 11" type="primary">gcvT</name>
    <name evidence="11" type="ORF">MNODULE_02665</name>
</gene>
<dbReference type="PANTHER" id="PTHR43757">
    <property type="entry name" value="AMINOMETHYLTRANSFERASE"/>
    <property type="match status" value="1"/>
</dbReference>
<dbReference type="NCBIfam" id="TIGR00528">
    <property type="entry name" value="gcvT"/>
    <property type="match status" value="1"/>
</dbReference>
<dbReference type="FunFam" id="4.10.1250.10:FF:000001">
    <property type="entry name" value="Aminomethyltransferase"/>
    <property type="match status" value="1"/>
</dbReference>
<evidence type="ECO:0000256" key="5">
    <source>
        <dbReference type="ARBA" id="ARBA00031395"/>
    </source>
</evidence>
<dbReference type="Gene3D" id="2.40.30.110">
    <property type="entry name" value="Aminomethyltransferase beta-barrel domains"/>
    <property type="match status" value="1"/>
</dbReference>
<dbReference type="NCBIfam" id="NF001567">
    <property type="entry name" value="PRK00389.1"/>
    <property type="match status" value="1"/>
</dbReference>
<dbReference type="SUPFAM" id="SSF101790">
    <property type="entry name" value="Aminomethyltransferase beta-barrel domain"/>
    <property type="match status" value="1"/>
</dbReference>
<proteinExistence type="inferred from homology"/>
<name>A0A7X6DMG9_9BACT</name>
<feature type="domain" description="Aminomethyltransferase C-terminal" evidence="10">
    <location>
        <begin position="283"/>
        <end position="361"/>
    </location>
</feature>
<comment type="catalytic activity">
    <reaction evidence="6 7">
        <text>N(6)-[(R)-S(8)-aminomethyldihydrolipoyl]-L-lysyl-[protein] + (6S)-5,6,7,8-tetrahydrofolate = N(6)-[(R)-dihydrolipoyl]-L-lysyl-[protein] + (6R)-5,10-methylene-5,6,7,8-tetrahydrofolate + NH4(+)</text>
        <dbReference type="Rhea" id="RHEA:16945"/>
        <dbReference type="Rhea" id="RHEA-COMP:10475"/>
        <dbReference type="Rhea" id="RHEA-COMP:10492"/>
        <dbReference type="ChEBI" id="CHEBI:15636"/>
        <dbReference type="ChEBI" id="CHEBI:28938"/>
        <dbReference type="ChEBI" id="CHEBI:57453"/>
        <dbReference type="ChEBI" id="CHEBI:83100"/>
        <dbReference type="ChEBI" id="CHEBI:83143"/>
        <dbReference type="EC" id="2.1.2.10"/>
    </reaction>
</comment>
<comment type="subunit">
    <text evidence="7">The glycine cleavage system is composed of four proteins: P, T, L and H.</text>
</comment>
<comment type="function">
    <text evidence="7">The glycine cleavage system catalyzes the degradation of glycine.</text>
</comment>
<dbReference type="GO" id="GO:0004047">
    <property type="term" value="F:aminomethyltransferase activity"/>
    <property type="evidence" value="ECO:0007669"/>
    <property type="project" value="UniProtKB-UniRule"/>
</dbReference>
<dbReference type="InterPro" id="IPR006222">
    <property type="entry name" value="GCVT_N"/>
</dbReference>
<dbReference type="InterPro" id="IPR027266">
    <property type="entry name" value="TrmE/GcvT-like"/>
</dbReference>
<evidence type="ECO:0000256" key="2">
    <source>
        <dbReference type="ARBA" id="ARBA00012616"/>
    </source>
</evidence>
<feature type="binding site" evidence="8">
    <location>
        <position position="198"/>
    </location>
    <ligand>
        <name>substrate</name>
    </ligand>
</feature>
<evidence type="ECO:0000256" key="1">
    <source>
        <dbReference type="ARBA" id="ARBA00008609"/>
    </source>
</evidence>
<evidence type="ECO:0000259" key="9">
    <source>
        <dbReference type="Pfam" id="PF01571"/>
    </source>
</evidence>
<comment type="caution">
    <text evidence="11">The sequence shown here is derived from an EMBL/GenBank/DDBJ whole genome shotgun (WGS) entry which is preliminary data.</text>
</comment>
<dbReference type="GO" id="GO:0005960">
    <property type="term" value="C:glycine cleavage complex"/>
    <property type="evidence" value="ECO:0007669"/>
    <property type="project" value="InterPro"/>
</dbReference>
<reference evidence="11 12" key="1">
    <citation type="journal article" date="2020" name="Nature">
        <title>Bacterial chemolithoautotrophy via manganese oxidation.</title>
        <authorList>
            <person name="Yu H."/>
            <person name="Leadbetter J.R."/>
        </authorList>
    </citation>
    <scope>NUCLEOTIDE SEQUENCE [LARGE SCALE GENOMIC DNA]</scope>
    <source>
        <strain evidence="11 12">Mn-1</strain>
    </source>
</reference>
<dbReference type="AlphaFoldDB" id="A0A7X6DMG9"/>
<keyword evidence="4 7" id="KW-0808">Transferase</keyword>
<dbReference type="GO" id="GO:0019464">
    <property type="term" value="P:glycine decarboxylation via glycine cleavage system"/>
    <property type="evidence" value="ECO:0007669"/>
    <property type="project" value="UniProtKB-UniRule"/>
</dbReference>
<dbReference type="InterPro" id="IPR029043">
    <property type="entry name" value="GcvT/YgfZ_C"/>
</dbReference>
<organism evidence="11 12">
    <name type="scientific">Candidatus Manganitrophus noduliformans</name>
    <dbReference type="NCBI Taxonomy" id="2606439"/>
    <lineage>
        <taxon>Bacteria</taxon>
        <taxon>Pseudomonadati</taxon>
        <taxon>Nitrospirota</taxon>
        <taxon>Nitrospiria</taxon>
        <taxon>Candidatus Troglogloeales</taxon>
        <taxon>Candidatus Manganitrophaceae</taxon>
        <taxon>Candidatus Manganitrophus</taxon>
    </lineage>
</organism>
<dbReference type="FunFam" id="2.40.30.110:FF:000003">
    <property type="entry name" value="Aminomethyltransferase"/>
    <property type="match status" value="1"/>
</dbReference>
<dbReference type="InterPro" id="IPR022903">
    <property type="entry name" value="GcvT_bac"/>
</dbReference>
<dbReference type="GO" id="GO:0005829">
    <property type="term" value="C:cytosol"/>
    <property type="evidence" value="ECO:0007669"/>
    <property type="project" value="TreeGrafter"/>
</dbReference>
<dbReference type="SUPFAM" id="SSF103025">
    <property type="entry name" value="Folate-binding domain"/>
    <property type="match status" value="1"/>
</dbReference>
<dbReference type="InterPro" id="IPR028896">
    <property type="entry name" value="GcvT/YgfZ/DmdA"/>
</dbReference>
<evidence type="ECO:0000313" key="12">
    <source>
        <dbReference type="Proteomes" id="UP000534783"/>
    </source>
</evidence>
<dbReference type="Gene3D" id="4.10.1250.10">
    <property type="entry name" value="Aminomethyltransferase fragment"/>
    <property type="match status" value="1"/>
</dbReference>
<dbReference type="GO" id="GO:0008168">
    <property type="term" value="F:methyltransferase activity"/>
    <property type="evidence" value="ECO:0007669"/>
    <property type="project" value="UniProtKB-KW"/>
</dbReference>
<dbReference type="PIRSF" id="PIRSF006487">
    <property type="entry name" value="GcvT"/>
    <property type="match status" value="1"/>
</dbReference>
<evidence type="ECO:0000259" key="10">
    <source>
        <dbReference type="Pfam" id="PF08669"/>
    </source>
</evidence>
<dbReference type="GO" id="GO:0008483">
    <property type="term" value="F:transaminase activity"/>
    <property type="evidence" value="ECO:0007669"/>
    <property type="project" value="UniProtKB-KW"/>
</dbReference>
<accession>A0A7X6DMG9</accession>
<protein>
    <recommendedName>
        <fullName evidence="2 7">Aminomethyltransferase</fullName>
        <ecNumber evidence="2 7">2.1.2.10</ecNumber>
    </recommendedName>
    <alternativeName>
        <fullName evidence="5 7">Glycine cleavage system T protein</fullName>
    </alternativeName>
</protein>
<dbReference type="HAMAP" id="MF_00259">
    <property type="entry name" value="GcvT"/>
    <property type="match status" value="1"/>
</dbReference>
<dbReference type="PANTHER" id="PTHR43757:SF2">
    <property type="entry name" value="AMINOMETHYLTRANSFERASE, MITOCHONDRIAL"/>
    <property type="match status" value="1"/>
</dbReference>
<keyword evidence="3 7" id="KW-0032">Aminotransferase</keyword>
<dbReference type="Proteomes" id="UP000534783">
    <property type="component" value="Unassembled WGS sequence"/>
</dbReference>
<feature type="domain" description="GCVT N-terminal" evidence="9">
    <location>
        <begin position="7"/>
        <end position="265"/>
    </location>
</feature>
<evidence type="ECO:0000256" key="4">
    <source>
        <dbReference type="ARBA" id="ARBA00022679"/>
    </source>
</evidence>
<dbReference type="InterPro" id="IPR013977">
    <property type="entry name" value="GcvT_C"/>
</dbReference>
<evidence type="ECO:0000256" key="6">
    <source>
        <dbReference type="ARBA" id="ARBA00047665"/>
    </source>
</evidence>
<dbReference type="EC" id="2.1.2.10" evidence="2 7"/>
<dbReference type="Pfam" id="PF08669">
    <property type="entry name" value="GCV_T_C"/>
    <property type="match status" value="1"/>
</dbReference>
<keyword evidence="12" id="KW-1185">Reference proteome</keyword>
<dbReference type="EMBL" id="VTOW01000001">
    <property type="protein sequence ID" value="NKE69648.1"/>
    <property type="molecule type" value="Genomic_DNA"/>
</dbReference>
<comment type="similarity">
    <text evidence="1 7">Belongs to the GcvT family.</text>
</comment>
<dbReference type="Gene3D" id="3.30.1360.120">
    <property type="entry name" value="Probable tRNA modification gtpase trme, domain 1"/>
    <property type="match status" value="1"/>
</dbReference>
<dbReference type="Gene3D" id="3.30.70.1400">
    <property type="entry name" value="Aminomethyltransferase beta-barrel domains"/>
    <property type="match status" value="1"/>
</dbReference>
<sequence>MMKRTPLYERHVKLGAKIVPFAGWQMPLSYSGVTDEHQSVRTAAGLFDISHMGRFELSGKGAEAYLERLTPGPVHKMQRGSAQYSMLLNKTGGILDDIYLYKRGVDKFFVIVNAANLDKDFKWMTSHLPPGVDLKDVSGETALLALQGPKSWEVLVQIIPFGKTEIALRNFIETELVPARGAKGIIARTGYTGEKGYELVIPAEAAETVWNALLEAGKAERIKPVGLGARDTLRLEMGYPLYGHDMDEKTTPIEADLERFIDFEKDFIGKEALVRQREKGSQRKLIGFELLTGGVPREGHTIYSDQKIIGKVASGNFSPSLRKGIGMGYVDPRYSEIGSEVLIDIRGNATPAIIVKRPFYKKKK</sequence>
<dbReference type="InterPro" id="IPR006223">
    <property type="entry name" value="GcvT"/>
</dbReference>
<evidence type="ECO:0000256" key="3">
    <source>
        <dbReference type="ARBA" id="ARBA00022576"/>
    </source>
</evidence>
<dbReference type="Pfam" id="PF01571">
    <property type="entry name" value="GCV_T"/>
    <property type="match status" value="1"/>
</dbReference>
<dbReference type="FunFam" id="3.30.70.1400:FF:000001">
    <property type="entry name" value="Aminomethyltransferase"/>
    <property type="match status" value="1"/>
</dbReference>